<evidence type="ECO:0000313" key="3">
    <source>
        <dbReference type="Proteomes" id="UP000193224"/>
    </source>
</evidence>
<organism evidence="2 3">
    <name type="scientific">Roseovarius aestuarii</name>
    <dbReference type="NCBI Taxonomy" id="475083"/>
    <lineage>
        <taxon>Bacteria</taxon>
        <taxon>Pseudomonadati</taxon>
        <taxon>Pseudomonadota</taxon>
        <taxon>Alphaproteobacteria</taxon>
        <taxon>Rhodobacterales</taxon>
        <taxon>Roseobacteraceae</taxon>
        <taxon>Roseovarius</taxon>
    </lineage>
</organism>
<dbReference type="GO" id="GO:0030170">
    <property type="term" value="F:pyridoxal phosphate binding"/>
    <property type="evidence" value="ECO:0007669"/>
    <property type="project" value="InterPro"/>
</dbReference>
<dbReference type="SUPFAM" id="SSF50800">
    <property type="entry name" value="PK beta-barrel domain-like"/>
    <property type="match status" value="1"/>
</dbReference>
<dbReference type="GO" id="GO:0030151">
    <property type="term" value="F:molybdenum ion binding"/>
    <property type="evidence" value="ECO:0007669"/>
    <property type="project" value="InterPro"/>
</dbReference>
<proteinExistence type="predicted"/>
<dbReference type="PANTHER" id="PTHR30212:SF2">
    <property type="entry name" value="PROTEIN YIIM"/>
    <property type="match status" value="1"/>
</dbReference>
<dbReference type="InterPro" id="IPR005302">
    <property type="entry name" value="MoCF_Sase_C"/>
</dbReference>
<accession>A0A1X7BTP8</accession>
<dbReference type="GO" id="GO:0003824">
    <property type="term" value="F:catalytic activity"/>
    <property type="evidence" value="ECO:0007669"/>
    <property type="project" value="InterPro"/>
</dbReference>
<dbReference type="Pfam" id="PF03473">
    <property type="entry name" value="MOSC"/>
    <property type="match status" value="1"/>
</dbReference>
<sequence length="234" mass="25142">MTPNLSSKIDGLFVGKVADRWPGKPQSAIQKDPATGVQGIGVHGLVRDAQADLEVHGGADKAIHHYAFDHYTAWQAEGLIPDGAQPAAFGENISTTGLTEDTLCIGDILNLGSATVQISQGRQPCWKLGLHTGQDKMPYLFQKTGRTGWYYRVLDEGAVAVGDGITLVERPQPNWTVRKVTQARLTRRITPEDAVQLADMPELAASWRQAFAKMAAGQVKEDTSKRLGGPGAGS</sequence>
<dbReference type="InterPro" id="IPR011037">
    <property type="entry name" value="Pyrv_Knase-like_insert_dom_sf"/>
</dbReference>
<dbReference type="AlphaFoldDB" id="A0A1X7BTP8"/>
<dbReference type="PANTHER" id="PTHR30212">
    <property type="entry name" value="PROTEIN YIIM"/>
    <property type="match status" value="1"/>
</dbReference>
<dbReference type="InterPro" id="IPR005163">
    <property type="entry name" value="Tri_helical_YiiM-like"/>
</dbReference>
<evidence type="ECO:0000313" key="2">
    <source>
        <dbReference type="EMBL" id="SMC13007.1"/>
    </source>
</evidence>
<feature type="domain" description="MOSC" evidence="1">
    <location>
        <begin position="32"/>
        <end position="168"/>
    </location>
</feature>
<dbReference type="PROSITE" id="PS51340">
    <property type="entry name" value="MOSC"/>
    <property type="match status" value="1"/>
</dbReference>
<dbReference type="RefSeq" id="WP_085800961.1">
    <property type="nucleotide sequence ID" value="NZ_FWXB01000011.1"/>
</dbReference>
<name>A0A1X7BTP8_9RHOB</name>
<dbReference type="InterPro" id="IPR052353">
    <property type="entry name" value="Benzoxazolinone_Detox_Enz"/>
</dbReference>
<reference evidence="2 3" key="1">
    <citation type="submission" date="2017-03" db="EMBL/GenBank/DDBJ databases">
        <authorList>
            <person name="Afonso C.L."/>
            <person name="Miller P.J."/>
            <person name="Scott M.A."/>
            <person name="Spackman E."/>
            <person name="Goraichik I."/>
            <person name="Dimitrov K.M."/>
            <person name="Suarez D.L."/>
            <person name="Swayne D.E."/>
        </authorList>
    </citation>
    <scope>NUCLEOTIDE SEQUENCE [LARGE SCALE GENOMIC DNA]</scope>
    <source>
        <strain evidence="2 3">CECT 7745</strain>
    </source>
</reference>
<dbReference type="Pfam" id="PF03475">
    <property type="entry name" value="YiiM_3-alpha"/>
    <property type="match status" value="1"/>
</dbReference>
<keyword evidence="3" id="KW-1185">Reference proteome</keyword>
<dbReference type="Proteomes" id="UP000193224">
    <property type="component" value="Unassembled WGS sequence"/>
</dbReference>
<dbReference type="EMBL" id="FWXB01000011">
    <property type="protein sequence ID" value="SMC13007.1"/>
    <property type="molecule type" value="Genomic_DNA"/>
</dbReference>
<gene>
    <name evidence="2" type="ORF">ROA7745_02841</name>
</gene>
<evidence type="ECO:0000259" key="1">
    <source>
        <dbReference type="PROSITE" id="PS51340"/>
    </source>
</evidence>
<dbReference type="OrthoDB" id="9786134at2"/>
<protein>
    <submittedName>
        <fullName evidence="2">6-N-hydroxylaminopurine resistance protein</fullName>
    </submittedName>
</protein>
<dbReference type="Gene3D" id="2.40.33.20">
    <property type="entry name" value="PK beta-barrel domain-like"/>
    <property type="match status" value="1"/>
</dbReference>